<keyword evidence="2" id="KW-1185">Reference proteome</keyword>
<sequence>MDSGLIWLAIGLGLMGYFIGEGLKNFQNPKGDVSGYPYLIKEKDLHYYLGLTREETKEMLSKYHDRTKRNDVLSIPALAGLDVVPRVLQKTVIEKATIESCAFLLRPLRC</sequence>
<gene>
    <name evidence="1" type="ORF">S101395_00836</name>
</gene>
<accession>A0ABN5ADN7</accession>
<dbReference type="RefSeq" id="WP_006637276.1">
    <property type="nucleotide sequence ID" value="NZ_BORD01000007.1"/>
</dbReference>
<dbReference type="Proteomes" id="UP000196877">
    <property type="component" value="Chromosome"/>
</dbReference>
<reference evidence="1 2" key="1">
    <citation type="submission" date="2017-06" db="EMBL/GenBank/DDBJ databases">
        <title>Genome sequence of Bacillus sonorensis strain SRCM101395.</title>
        <authorList>
            <person name="Cho S.H."/>
        </authorList>
    </citation>
    <scope>NUCLEOTIDE SEQUENCE [LARGE SCALE GENOMIC DNA]</scope>
    <source>
        <strain evidence="1 2">SRCM101395</strain>
    </source>
</reference>
<dbReference type="GeneID" id="92851779"/>
<name>A0ABN5ADN7_9BACI</name>
<evidence type="ECO:0000313" key="2">
    <source>
        <dbReference type="Proteomes" id="UP000196877"/>
    </source>
</evidence>
<protein>
    <submittedName>
        <fullName evidence="1">Uncharacterized protein</fullName>
    </submittedName>
</protein>
<organism evidence="1 2">
    <name type="scientific">Bacillus sonorensis</name>
    <dbReference type="NCBI Taxonomy" id="119858"/>
    <lineage>
        <taxon>Bacteria</taxon>
        <taxon>Bacillati</taxon>
        <taxon>Bacillota</taxon>
        <taxon>Bacilli</taxon>
        <taxon>Bacillales</taxon>
        <taxon>Bacillaceae</taxon>
        <taxon>Bacillus</taxon>
    </lineage>
</organism>
<evidence type="ECO:0000313" key="1">
    <source>
        <dbReference type="EMBL" id="ASB87390.1"/>
    </source>
</evidence>
<proteinExistence type="predicted"/>
<dbReference type="EMBL" id="CP021920">
    <property type="protein sequence ID" value="ASB87390.1"/>
    <property type="molecule type" value="Genomic_DNA"/>
</dbReference>